<gene>
    <name evidence="5" type="ORF">BK022_09360</name>
</gene>
<dbReference type="InterPro" id="IPR009057">
    <property type="entry name" value="Homeodomain-like_sf"/>
</dbReference>
<evidence type="ECO:0000259" key="4">
    <source>
        <dbReference type="PROSITE" id="PS01124"/>
    </source>
</evidence>
<dbReference type="Pfam" id="PF12833">
    <property type="entry name" value="HTH_18"/>
    <property type="match status" value="1"/>
</dbReference>
<keyword evidence="2" id="KW-0238">DNA-binding</keyword>
<sequence length="288" mass="32068">MERPSPSVARTLSRTGAHLMRSGTIGRGLSLAEWSNRDNQARYDRPDHHTLSIYLDGGERVVREDRRLSGGGPDKLCLLPAGHESRWHIGGSLRMFHLYIEPDVLAYRALTAFDVDPRRINVQDLTFSDDPAMAMIVRGGVMPLDWTEGGDGPALDAACHLLVHRLLRQYAKTAGQAPLRGGLSPTTRRRIAALIEAHLDEPLTLDRLAAEARLSTFHFAKMFRVSFGMPPHRYLGARRIERAKQLLRGEPAGLAEVALACGYASQSHFTRVFKTATQMTPGEWKKRS</sequence>
<dbReference type="GO" id="GO:0003700">
    <property type="term" value="F:DNA-binding transcription factor activity"/>
    <property type="evidence" value="ECO:0007669"/>
    <property type="project" value="InterPro"/>
</dbReference>
<evidence type="ECO:0000313" key="6">
    <source>
        <dbReference type="Proteomes" id="UP000180215"/>
    </source>
</evidence>
<keyword evidence="1" id="KW-0805">Transcription regulation</keyword>
<dbReference type="SUPFAM" id="SSF46689">
    <property type="entry name" value="Homeodomain-like"/>
    <property type="match status" value="2"/>
</dbReference>
<comment type="caution">
    <text evidence="5">The sequence shown here is derived from an EMBL/GenBank/DDBJ whole genome shotgun (WGS) entry which is preliminary data.</text>
</comment>
<dbReference type="EMBL" id="MNAO01000083">
    <property type="protein sequence ID" value="OHV16843.1"/>
    <property type="molecule type" value="Genomic_DNA"/>
</dbReference>
<dbReference type="PRINTS" id="PR00032">
    <property type="entry name" value="HTHARAC"/>
</dbReference>
<dbReference type="SMART" id="SM00342">
    <property type="entry name" value="HTH_ARAC"/>
    <property type="match status" value="1"/>
</dbReference>
<dbReference type="AlphaFoldDB" id="A0A1S1P1L0"/>
<evidence type="ECO:0000313" key="5">
    <source>
        <dbReference type="EMBL" id="OHV16843.1"/>
    </source>
</evidence>
<dbReference type="PROSITE" id="PS00041">
    <property type="entry name" value="HTH_ARAC_FAMILY_1"/>
    <property type="match status" value="1"/>
</dbReference>
<dbReference type="PANTHER" id="PTHR46796">
    <property type="entry name" value="HTH-TYPE TRANSCRIPTIONAL ACTIVATOR RHAS-RELATED"/>
    <property type="match status" value="1"/>
</dbReference>
<accession>A0A1S1P1L0</accession>
<feature type="domain" description="HTH araC/xylS-type" evidence="4">
    <location>
        <begin position="189"/>
        <end position="287"/>
    </location>
</feature>
<dbReference type="Gene3D" id="1.10.10.60">
    <property type="entry name" value="Homeodomain-like"/>
    <property type="match status" value="2"/>
</dbReference>
<dbReference type="InterPro" id="IPR018060">
    <property type="entry name" value="HTH_AraC"/>
</dbReference>
<evidence type="ECO:0000256" key="2">
    <source>
        <dbReference type="ARBA" id="ARBA00023125"/>
    </source>
</evidence>
<protein>
    <submittedName>
        <fullName evidence="5">AraC family transcriptional regulator</fullName>
    </submittedName>
</protein>
<evidence type="ECO:0000256" key="3">
    <source>
        <dbReference type="ARBA" id="ARBA00023163"/>
    </source>
</evidence>
<dbReference type="Proteomes" id="UP000180215">
    <property type="component" value="Unassembled WGS sequence"/>
</dbReference>
<organism evidence="5 6">
    <name type="scientific">Methylorubrum extorquens</name>
    <name type="common">Methylobacterium dichloromethanicum</name>
    <name type="synonym">Methylobacterium extorquens</name>
    <dbReference type="NCBI Taxonomy" id="408"/>
    <lineage>
        <taxon>Bacteria</taxon>
        <taxon>Pseudomonadati</taxon>
        <taxon>Pseudomonadota</taxon>
        <taxon>Alphaproteobacteria</taxon>
        <taxon>Hyphomicrobiales</taxon>
        <taxon>Methylobacteriaceae</taxon>
        <taxon>Methylorubrum</taxon>
    </lineage>
</organism>
<dbReference type="PANTHER" id="PTHR46796:SF6">
    <property type="entry name" value="ARAC SUBFAMILY"/>
    <property type="match status" value="1"/>
</dbReference>
<dbReference type="InterPro" id="IPR050204">
    <property type="entry name" value="AraC_XylS_family_regulators"/>
</dbReference>
<reference evidence="5 6" key="1">
    <citation type="submission" date="2016-10" db="EMBL/GenBank/DDBJ databases">
        <title>Draft genome sequence of Methylobacterium extorquens CP3, a seed endophyte of Crotalaria pumila with plant growth-promoting and metal tolerance properties.</title>
        <authorList>
            <person name="Sanchez-Lopez A.S."/>
            <person name="Van Hamme J.D."/>
            <person name="Thijs S."/>
            <person name="Mcammond B.M."/>
            <person name="Stevens V."/>
            <person name="Gonzalez-Chavez M.D.C."/>
            <person name="Vangronsveld J."/>
        </authorList>
    </citation>
    <scope>NUCLEOTIDE SEQUENCE [LARGE SCALE GENOMIC DNA]</scope>
    <source>
        <strain evidence="5 6">CP3</strain>
    </source>
</reference>
<dbReference type="InterPro" id="IPR018062">
    <property type="entry name" value="HTH_AraC-typ_CS"/>
</dbReference>
<dbReference type="GO" id="GO:0043565">
    <property type="term" value="F:sequence-specific DNA binding"/>
    <property type="evidence" value="ECO:0007669"/>
    <property type="project" value="InterPro"/>
</dbReference>
<dbReference type="PROSITE" id="PS01124">
    <property type="entry name" value="HTH_ARAC_FAMILY_2"/>
    <property type="match status" value="1"/>
</dbReference>
<evidence type="ECO:0000256" key="1">
    <source>
        <dbReference type="ARBA" id="ARBA00023015"/>
    </source>
</evidence>
<keyword evidence="3" id="KW-0804">Transcription</keyword>
<name>A0A1S1P1L0_METEX</name>
<dbReference type="InterPro" id="IPR020449">
    <property type="entry name" value="Tscrpt_reg_AraC-type_HTH"/>
</dbReference>
<proteinExistence type="predicted"/>